<dbReference type="Proteomes" id="UP001152651">
    <property type="component" value="Unassembled WGS sequence"/>
</dbReference>
<name>A0ABM9F3R6_9ENTR</name>
<keyword evidence="1" id="KW-0802">TPR repeat</keyword>
<dbReference type="RefSeq" id="WP_253896656.1">
    <property type="nucleotide sequence ID" value="NZ_CALSBS010000001.1"/>
</dbReference>
<feature type="signal peptide" evidence="2">
    <location>
        <begin position="1"/>
        <end position="21"/>
    </location>
</feature>
<dbReference type="Gene3D" id="1.25.40.10">
    <property type="entry name" value="Tetratricopeptide repeat domain"/>
    <property type="match status" value="1"/>
</dbReference>
<reference evidence="3" key="1">
    <citation type="submission" date="2022-05" db="EMBL/GenBank/DDBJ databases">
        <authorList>
            <person name="Blom J."/>
        </authorList>
    </citation>
    <scope>NUCLEOTIDE SEQUENCE</scope>
    <source>
        <strain evidence="3">Type strain: CPO20170097</strain>
    </source>
</reference>
<evidence type="ECO:0000313" key="3">
    <source>
        <dbReference type="EMBL" id="CAH6635384.1"/>
    </source>
</evidence>
<evidence type="ECO:0000256" key="2">
    <source>
        <dbReference type="SAM" id="SignalP"/>
    </source>
</evidence>
<evidence type="ECO:0000313" key="4">
    <source>
        <dbReference type="Proteomes" id="UP001152651"/>
    </source>
</evidence>
<proteinExistence type="predicted"/>
<evidence type="ECO:0000256" key="1">
    <source>
        <dbReference type="PROSITE-ProRule" id="PRU00339"/>
    </source>
</evidence>
<dbReference type="Pfam" id="PF13414">
    <property type="entry name" value="TPR_11"/>
    <property type="match status" value="1"/>
</dbReference>
<dbReference type="SMART" id="SM00028">
    <property type="entry name" value="TPR"/>
    <property type="match status" value="3"/>
</dbReference>
<sequence>MKKVALAMAFASLGMSCGIQASPINVDILSATVKDKHIDGASVTLQRNGAQSVTGVTNASGRVELASTFSDDQDALLIVKKEGYSNLVVKCPCAGMTYAISPVMTNLDGMRVVLNWGNTPYDLDSHLMFPGGHVFFRHKEGVDANLDVDDTDSYGPETVTISKKHFGDSYIYAVQDFSNNARPESDRLSASSAKVFVYVGSSLVRSYSVPVGKTGNIWTVFKLNPNGEFEDINTITGANFGDRPQGVGDLPNVLASATMAATSAPVVQHSGDITLAKQYNREGEAIYKNGQLEQAIGYFQRATELDGNYGQAFSNLGLAYQKNGQIAEAIWANRKAISLASGANAATTRANSYYNIAKIYENAGQNADALRHYQLANAEKNKPTYEEAIARVKAKNRMQFQ</sequence>
<feature type="repeat" description="TPR" evidence="1">
    <location>
        <begin position="276"/>
        <end position="309"/>
    </location>
</feature>
<accession>A0ABM9F3R6</accession>
<gene>
    <name evidence="3" type="ORF">FBBNIHIM_00945</name>
</gene>
<dbReference type="InterPro" id="IPR011990">
    <property type="entry name" value="TPR-like_helical_dom_sf"/>
</dbReference>
<evidence type="ECO:0008006" key="5">
    <source>
        <dbReference type="Google" id="ProtNLM"/>
    </source>
</evidence>
<organism evidence="3 4">
    <name type="scientific">Pseudocitrobacter vendiensis</name>
    <dbReference type="NCBI Taxonomy" id="2488306"/>
    <lineage>
        <taxon>Bacteria</taxon>
        <taxon>Pseudomonadati</taxon>
        <taxon>Pseudomonadota</taxon>
        <taxon>Gammaproteobacteria</taxon>
        <taxon>Enterobacterales</taxon>
        <taxon>Enterobacteriaceae</taxon>
        <taxon>Pseudocitrobacter</taxon>
    </lineage>
</organism>
<dbReference type="InterPro" id="IPR019734">
    <property type="entry name" value="TPR_rpt"/>
</dbReference>
<feature type="chain" id="PRO_5046494721" description="Tetratricopeptide repeat protein" evidence="2">
    <location>
        <begin position="22"/>
        <end position="401"/>
    </location>
</feature>
<protein>
    <recommendedName>
        <fullName evidence="5">Tetratricopeptide repeat protein</fullName>
    </recommendedName>
</protein>
<keyword evidence="4" id="KW-1185">Reference proteome</keyword>
<keyword evidence="2" id="KW-0732">Signal</keyword>
<dbReference type="SUPFAM" id="SSF48452">
    <property type="entry name" value="TPR-like"/>
    <property type="match status" value="1"/>
</dbReference>
<dbReference type="PROSITE" id="PS51257">
    <property type="entry name" value="PROKAR_LIPOPROTEIN"/>
    <property type="match status" value="1"/>
</dbReference>
<dbReference type="PROSITE" id="PS50005">
    <property type="entry name" value="TPR"/>
    <property type="match status" value="1"/>
</dbReference>
<dbReference type="EMBL" id="CALSBS010000001">
    <property type="protein sequence ID" value="CAH6635384.1"/>
    <property type="molecule type" value="Genomic_DNA"/>
</dbReference>
<comment type="caution">
    <text evidence="3">The sequence shown here is derived from an EMBL/GenBank/DDBJ whole genome shotgun (WGS) entry which is preliminary data.</text>
</comment>